<dbReference type="PANTHER" id="PTHR14513">
    <property type="entry name" value="PROTECTION OF TELOMERES 1"/>
    <property type="match status" value="1"/>
</dbReference>
<dbReference type="InterPro" id="IPR028389">
    <property type="entry name" value="POT1"/>
</dbReference>
<comment type="similarity">
    <text evidence="3">Belongs to the telombin family.</text>
</comment>
<dbReference type="FunFam" id="2.40.50.140:FF:000303">
    <property type="entry name" value="Protection of telomeres protein 1"/>
    <property type="match status" value="1"/>
</dbReference>
<dbReference type="SUPFAM" id="SSF50249">
    <property type="entry name" value="Nucleic acid-binding proteins"/>
    <property type="match status" value="2"/>
</dbReference>
<evidence type="ECO:0000256" key="3">
    <source>
        <dbReference type="ARBA" id="ARBA00008442"/>
    </source>
</evidence>
<comment type="caution">
    <text evidence="11">The sequence shown here is derived from an EMBL/GenBank/DDBJ whole genome shotgun (WGS) entry which is preliminary data.</text>
</comment>
<dbReference type="Pfam" id="PF16686">
    <property type="entry name" value="POT1PC"/>
    <property type="match status" value="1"/>
</dbReference>
<dbReference type="Pfam" id="PF02765">
    <property type="entry name" value="POT1"/>
    <property type="match status" value="1"/>
</dbReference>
<evidence type="ECO:0000256" key="9">
    <source>
        <dbReference type="SAM" id="MobiDB-lite"/>
    </source>
</evidence>
<dbReference type="EMBL" id="JAGMVJ010000013">
    <property type="protein sequence ID" value="KAH7083654.1"/>
    <property type="molecule type" value="Genomic_DNA"/>
</dbReference>
<dbReference type="SMART" id="SM00976">
    <property type="entry name" value="Telo_bind"/>
    <property type="match status" value="1"/>
</dbReference>
<dbReference type="InterPro" id="IPR012340">
    <property type="entry name" value="NA-bd_OB-fold"/>
</dbReference>
<keyword evidence="12" id="KW-1185">Reference proteome</keyword>
<organism evidence="11 12">
    <name type="scientific">Paraphoma chrysanthemicola</name>
    <dbReference type="NCBI Taxonomy" id="798071"/>
    <lineage>
        <taxon>Eukaryota</taxon>
        <taxon>Fungi</taxon>
        <taxon>Dikarya</taxon>
        <taxon>Ascomycota</taxon>
        <taxon>Pezizomycotina</taxon>
        <taxon>Dothideomycetes</taxon>
        <taxon>Pleosporomycetidae</taxon>
        <taxon>Pleosporales</taxon>
        <taxon>Pleosporineae</taxon>
        <taxon>Phaeosphaeriaceae</taxon>
        <taxon>Paraphoma</taxon>
    </lineage>
</organism>
<feature type="region of interest" description="Disordered" evidence="9">
    <location>
        <begin position="329"/>
        <end position="377"/>
    </location>
</feature>
<evidence type="ECO:0000256" key="1">
    <source>
        <dbReference type="ARBA" id="ARBA00004123"/>
    </source>
</evidence>
<dbReference type="OrthoDB" id="2186770at2759"/>
<dbReference type="GO" id="GO:0098505">
    <property type="term" value="F:G-rich strand telomeric DNA binding"/>
    <property type="evidence" value="ECO:0007669"/>
    <property type="project" value="TreeGrafter"/>
</dbReference>
<dbReference type="AlphaFoldDB" id="A0A8K0R4B7"/>
<reference evidence="11" key="1">
    <citation type="journal article" date="2021" name="Nat. Commun.">
        <title>Genetic determinants of endophytism in the Arabidopsis root mycobiome.</title>
        <authorList>
            <person name="Mesny F."/>
            <person name="Miyauchi S."/>
            <person name="Thiergart T."/>
            <person name="Pickel B."/>
            <person name="Atanasova L."/>
            <person name="Karlsson M."/>
            <person name="Huettel B."/>
            <person name="Barry K.W."/>
            <person name="Haridas S."/>
            <person name="Chen C."/>
            <person name="Bauer D."/>
            <person name="Andreopoulos W."/>
            <person name="Pangilinan J."/>
            <person name="LaButti K."/>
            <person name="Riley R."/>
            <person name="Lipzen A."/>
            <person name="Clum A."/>
            <person name="Drula E."/>
            <person name="Henrissat B."/>
            <person name="Kohler A."/>
            <person name="Grigoriev I.V."/>
            <person name="Martin F.M."/>
            <person name="Hacquard S."/>
        </authorList>
    </citation>
    <scope>NUCLEOTIDE SEQUENCE</scope>
    <source>
        <strain evidence="11">MPI-SDFR-AT-0120</strain>
    </source>
</reference>
<evidence type="ECO:0000313" key="11">
    <source>
        <dbReference type="EMBL" id="KAH7083654.1"/>
    </source>
</evidence>
<evidence type="ECO:0000256" key="6">
    <source>
        <dbReference type="ARBA" id="ARBA00022895"/>
    </source>
</evidence>
<name>A0A8K0R4B7_9PLEO</name>
<evidence type="ECO:0000259" key="10">
    <source>
        <dbReference type="SMART" id="SM00976"/>
    </source>
</evidence>
<dbReference type="InterPro" id="IPR011564">
    <property type="entry name" value="Telomer_end-bd_POT1/Cdc13"/>
</dbReference>
<evidence type="ECO:0000256" key="7">
    <source>
        <dbReference type="ARBA" id="ARBA00023125"/>
    </source>
</evidence>
<keyword evidence="5" id="KW-0158">Chromosome</keyword>
<proteinExistence type="inferred from homology"/>
<feature type="compositionally biased region" description="Basic residues" evidence="9">
    <location>
        <begin position="347"/>
        <end position="357"/>
    </location>
</feature>
<feature type="domain" description="Telomeric single stranded DNA binding POT1/Cdc13" evidence="10">
    <location>
        <begin position="6"/>
        <end position="156"/>
    </location>
</feature>
<evidence type="ECO:0000256" key="2">
    <source>
        <dbReference type="ARBA" id="ARBA00004574"/>
    </source>
</evidence>
<sequence length="598" mass="67670">MPPNGFTAIADATAVGSRVNLLGVIISTKEPRKSKGTDWVLEFSIQDDFTNGSIGGASMNCRLFRPAPDKFPKINGVGDIALLRGFGLDSWMGRIDAVWKPQSGVLVFPASGIPVPELSQAYQLGTQHLPFSAVFGTKDPTPQEQIAVMQLKHAASGSVDKVKQYAAAATSSFRAPARDRQSLIRDVVFDQFYDINAQVVNLYYNNIGTVDLKVTDYTSNKDLYLYVDPEDPDWAWQDQTWKGPYGQFTMSVTLYGNNAVWARENVTVGDFVHLRNVHTKMSPANKLEGVLHEDRQRVNATDIRKLLNAADIKAINDRKQEYEKHRLKKTAFDEMQNVPKKPSAKASAKKKAEKRARQRAEKEQEQKELEEKAEQWENERSGVNANIRAAFPEVHPSTISEIIYNPHLNTRTPKYNDFVFPFLNCRHRPRVRVVDFFPPELELFAHCANDPSWDKRAKKLAPGDSHSKRKWEWGFVLLLEDAKLPPDTVSEKLRVVVGNEAGQHLLGMDARDLKSDIKTLKLLEEKMFILWGNLLELKTELRLRGTDMPLPPGDNRLQNKAFDCCIEEYGHQVDISEKSPAGYQRMHRLAATRIMTNI</sequence>
<protein>
    <recommendedName>
        <fullName evidence="4">Protection of telomeres protein 1</fullName>
    </recommendedName>
</protein>
<keyword evidence="7" id="KW-0238">DNA-binding</keyword>
<keyword evidence="8" id="KW-0539">Nucleus</keyword>
<evidence type="ECO:0000256" key="5">
    <source>
        <dbReference type="ARBA" id="ARBA00022454"/>
    </source>
</evidence>
<evidence type="ECO:0000256" key="4">
    <source>
        <dbReference type="ARBA" id="ARBA00015253"/>
    </source>
</evidence>
<gene>
    <name evidence="11" type="ORF">FB567DRAFT_550695</name>
</gene>
<accession>A0A8K0R4B7</accession>
<dbReference type="GO" id="GO:0010521">
    <property type="term" value="F:telomerase inhibitor activity"/>
    <property type="evidence" value="ECO:0007669"/>
    <property type="project" value="TreeGrafter"/>
</dbReference>
<dbReference type="GO" id="GO:0000783">
    <property type="term" value="C:nuclear telomere cap complex"/>
    <property type="evidence" value="ECO:0007669"/>
    <property type="project" value="TreeGrafter"/>
</dbReference>
<dbReference type="GO" id="GO:0032210">
    <property type="term" value="P:regulation of telomere maintenance via telomerase"/>
    <property type="evidence" value="ECO:0007669"/>
    <property type="project" value="TreeGrafter"/>
</dbReference>
<dbReference type="Proteomes" id="UP000813461">
    <property type="component" value="Unassembled WGS sequence"/>
</dbReference>
<dbReference type="InterPro" id="IPR032042">
    <property type="entry name" value="POT1PC"/>
</dbReference>
<keyword evidence="6" id="KW-0779">Telomere</keyword>
<evidence type="ECO:0000256" key="8">
    <source>
        <dbReference type="ARBA" id="ARBA00023242"/>
    </source>
</evidence>
<dbReference type="PANTHER" id="PTHR14513:SF0">
    <property type="entry name" value="PROTECTION OF TELOMERES PROTEIN 1"/>
    <property type="match status" value="1"/>
</dbReference>
<comment type="subcellular location">
    <subcellularLocation>
        <location evidence="2">Chromosome</location>
        <location evidence="2">Telomere</location>
    </subcellularLocation>
    <subcellularLocation>
        <location evidence="1">Nucleus</location>
    </subcellularLocation>
</comment>
<dbReference type="GO" id="GO:0016233">
    <property type="term" value="P:telomere capping"/>
    <property type="evidence" value="ECO:0007669"/>
    <property type="project" value="TreeGrafter"/>
</dbReference>
<evidence type="ECO:0000313" key="12">
    <source>
        <dbReference type="Proteomes" id="UP000813461"/>
    </source>
</evidence>
<dbReference type="Gene3D" id="2.40.50.140">
    <property type="entry name" value="Nucleic acid-binding proteins"/>
    <property type="match status" value="2"/>
</dbReference>
<feature type="compositionally biased region" description="Basic and acidic residues" evidence="9">
    <location>
        <begin position="358"/>
        <end position="377"/>
    </location>
</feature>